<evidence type="ECO:0000256" key="1">
    <source>
        <dbReference type="ARBA" id="ARBA00004370"/>
    </source>
</evidence>
<evidence type="ECO:0000256" key="6">
    <source>
        <dbReference type="RuleBase" id="RU363076"/>
    </source>
</evidence>
<dbReference type="InterPro" id="IPR045214">
    <property type="entry name" value="Surf1/Surf4"/>
</dbReference>
<dbReference type="Proteomes" id="UP000292052">
    <property type="component" value="Unassembled WGS sequence"/>
</dbReference>
<dbReference type="GO" id="GO:0005743">
    <property type="term" value="C:mitochondrial inner membrane"/>
    <property type="evidence" value="ECO:0007669"/>
    <property type="project" value="UniProtKB-SubCell"/>
</dbReference>
<comment type="subcellular location">
    <subcellularLocation>
        <location evidence="1">Membrane</location>
    </subcellularLocation>
    <subcellularLocation>
        <location evidence="6">Mitochondrion inner membrane</location>
        <topology evidence="6">Multi-pass membrane protein</topology>
    </subcellularLocation>
</comment>
<feature type="non-terminal residue" evidence="7">
    <location>
        <position position="1"/>
    </location>
</feature>
<evidence type="ECO:0000256" key="2">
    <source>
        <dbReference type="ARBA" id="ARBA00007165"/>
    </source>
</evidence>
<comment type="caution">
    <text evidence="7">The sequence shown here is derived from an EMBL/GenBank/DDBJ whole genome shotgun (WGS) entry which is preliminary data.</text>
</comment>
<dbReference type="PROSITE" id="PS50895">
    <property type="entry name" value="SURF1"/>
    <property type="match status" value="1"/>
</dbReference>
<feature type="non-terminal residue" evidence="7">
    <location>
        <position position="189"/>
    </location>
</feature>
<reference evidence="7 8" key="1">
    <citation type="submission" date="2017-03" db="EMBL/GenBank/DDBJ databases">
        <title>Genome of the blue death feigning beetle - Asbolus verrucosus.</title>
        <authorList>
            <person name="Rider S.D."/>
        </authorList>
    </citation>
    <scope>NUCLEOTIDE SEQUENCE [LARGE SCALE GENOMIC DNA]</scope>
    <source>
        <strain evidence="7">Butters</strain>
        <tissue evidence="7">Head and leg muscle</tissue>
    </source>
</reference>
<accession>A0A482VWU4</accession>
<evidence type="ECO:0000256" key="4">
    <source>
        <dbReference type="ARBA" id="ARBA00022989"/>
    </source>
</evidence>
<keyword evidence="6" id="KW-0496">Mitochondrion</keyword>
<keyword evidence="6" id="KW-0999">Mitochondrion inner membrane</keyword>
<evidence type="ECO:0000256" key="3">
    <source>
        <dbReference type="ARBA" id="ARBA00022692"/>
    </source>
</evidence>
<dbReference type="STRING" id="1661398.A0A482VWU4"/>
<dbReference type="PANTHER" id="PTHR23427">
    <property type="entry name" value="SURFEIT LOCUS PROTEIN"/>
    <property type="match status" value="1"/>
</dbReference>
<keyword evidence="3" id="KW-0812">Transmembrane</keyword>
<protein>
    <recommendedName>
        <fullName evidence="6">SURF1-like protein</fullName>
    </recommendedName>
</protein>
<comment type="similarity">
    <text evidence="2 6">Belongs to the SURF1 family.</text>
</comment>
<keyword evidence="5" id="KW-0472">Membrane</keyword>
<comment type="function">
    <text evidence="6">Probably involved in the biogenesis of the COX complex.</text>
</comment>
<evidence type="ECO:0000256" key="5">
    <source>
        <dbReference type="ARBA" id="ARBA00023136"/>
    </source>
</evidence>
<evidence type="ECO:0000313" key="8">
    <source>
        <dbReference type="Proteomes" id="UP000292052"/>
    </source>
</evidence>
<name>A0A482VWU4_ASBVE</name>
<dbReference type="AlphaFoldDB" id="A0A482VWU4"/>
<dbReference type="Pfam" id="PF02104">
    <property type="entry name" value="SURF1"/>
    <property type="match status" value="1"/>
</dbReference>
<organism evidence="7 8">
    <name type="scientific">Asbolus verrucosus</name>
    <name type="common">Desert ironclad beetle</name>
    <dbReference type="NCBI Taxonomy" id="1661398"/>
    <lineage>
        <taxon>Eukaryota</taxon>
        <taxon>Metazoa</taxon>
        <taxon>Ecdysozoa</taxon>
        <taxon>Arthropoda</taxon>
        <taxon>Hexapoda</taxon>
        <taxon>Insecta</taxon>
        <taxon>Pterygota</taxon>
        <taxon>Neoptera</taxon>
        <taxon>Endopterygota</taxon>
        <taxon>Coleoptera</taxon>
        <taxon>Polyphaga</taxon>
        <taxon>Cucujiformia</taxon>
        <taxon>Tenebrionidae</taxon>
        <taxon>Pimeliinae</taxon>
        <taxon>Asbolus</taxon>
    </lineage>
</organism>
<dbReference type="OrthoDB" id="10040024at2759"/>
<dbReference type="GO" id="GO:0033617">
    <property type="term" value="P:mitochondrial respiratory chain complex IV assembly"/>
    <property type="evidence" value="ECO:0007669"/>
    <property type="project" value="TreeGrafter"/>
</dbReference>
<dbReference type="EMBL" id="QDEB01054431">
    <property type="protein sequence ID" value="RZC37250.1"/>
    <property type="molecule type" value="Genomic_DNA"/>
</dbReference>
<evidence type="ECO:0000313" key="7">
    <source>
        <dbReference type="EMBL" id="RZC37250.1"/>
    </source>
</evidence>
<gene>
    <name evidence="7" type="ORF">BDFB_005077</name>
</gene>
<dbReference type="InterPro" id="IPR002994">
    <property type="entry name" value="Surf1/Shy1"/>
</dbReference>
<proteinExistence type="inferred from homology"/>
<keyword evidence="8" id="KW-1185">Reference proteome</keyword>
<sequence>LLQVVPASTFALGTWQVQRKKWKEDLIAKLREVTKSDPVALPEDLNELEKMEYRPVHVRGEFLHDQELYMGPRTLIIRGDAATKSQLMSSNAKQNQGYLVITPFKLADRKGWVPAKCKNPSTREKGQQKGEVDVIGVVRLHENRPNFSPKNQAEKIYIIWQKSQERCQFCLKLQMNLTHQKAPWVAKLG</sequence>
<keyword evidence="4" id="KW-1133">Transmembrane helix</keyword>
<dbReference type="PANTHER" id="PTHR23427:SF2">
    <property type="entry name" value="SURFEIT LOCUS PROTEIN 1"/>
    <property type="match status" value="1"/>
</dbReference>
<dbReference type="CDD" id="cd06662">
    <property type="entry name" value="SURF1"/>
    <property type="match status" value="1"/>
</dbReference>